<dbReference type="Proteomes" id="UP000199013">
    <property type="component" value="Unassembled WGS sequence"/>
</dbReference>
<proteinExistence type="predicted"/>
<gene>
    <name evidence="1" type="ORF">FDG2_6375</name>
</gene>
<evidence type="ECO:0000313" key="2">
    <source>
        <dbReference type="Proteomes" id="UP000199013"/>
    </source>
</evidence>
<accession>A0A1C3PGT5</accession>
<protein>
    <submittedName>
        <fullName evidence="1">Uncharacterized protein</fullName>
    </submittedName>
</protein>
<keyword evidence="2" id="KW-1185">Reference proteome</keyword>
<sequence>MTRRRILLSAATAVCVTVGLLVGLRVAGVFGPPAGDSGDVRPVAVKHALGPGNRDLSGRIQPHGNGRPSPATLWVDGCDHNYADAGGNTNVCVPKVAPGGRPVDCDFLRKAGFGPLKVTGTDSKHLAGAGGSAPRGATVCTD</sequence>
<evidence type="ECO:0000313" key="1">
    <source>
        <dbReference type="EMBL" id="SBW29052.1"/>
    </source>
</evidence>
<dbReference type="EMBL" id="FLUV01002638">
    <property type="protein sequence ID" value="SBW29052.1"/>
    <property type="molecule type" value="Genomic_DNA"/>
</dbReference>
<name>A0A1C3PGT5_9ACTN</name>
<organism evidence="1 2">
    <name type="scientific">Candidatus Protofrankia californiensis</name>
    <dbReference type="NCBI Taxonomy" id="1839754"/>
    <lineage>
        <taxon>Bacteria</taxon>
        <taxon>Bacillati</taxon>
        <taxon>Actinomycetota</taxon>
        <taxon>Actinomycetes</taxon>
        <taxon>Frankiales</taxon>
        <taxon>Frankiaceae</taxon>
        <taxon>Protofrankia</taxon>
    </lineage>
</organism>
<reference evidence="2" key="1">
    <citation type="submission" date="2016-02" db="EMBL/GenBank/DDBJ databases">
        <authorList>
            <person name="Wibberg D."/>
        </authorList>
    </citation>
    <scope>NUCLEOTIDE SEQUENCE [LARGE SCALE GENOMIC DNA]</scope>
</reference>
<dbReference type="AlphaFoldDB" id="A0A1C3PGT5"/>